<dbReference type="RefSeq" id="WP_015558052.1">
    <property type="nucleotide sequence ID" value="NC_021039.1"/>
</dbReference>
<dbReference type="Gene3D" id="2.40.128.20">
    <property type="match status" value="1"/>
</dbReference>
<accession>D4LC00</accession>
<dbReference type="EMBL" id="FP929052">
    <property type="protein sequence ID" value="CBL17145.1"/>
    <property type="molecule type" value="Genomic_DNA"/>
</dbReference>
<dbReference type="Pfam" id="PF09148">
    <property type="entry name" value="DUF1934"/>
    <property type="match status" value="1"/>
</dbReference>
<reference evidence="1" key="1">
    <citation type="submission" date="2010-03" db="EMBL/GenBank/DDBJ databases">
        <title>The genome sequence of Ruminococcus sp. 18P13.</title>
        <authorList>
            <consortium name="metaHIT consortium -- http://www.metahit.eu/"/>
            <person name="Pajon A."/>
            <person name="Turner K."/>
            <person name="Parkhill J."/>
            <person name="Bernalier A."/>
        </authorList>
    </citation>
    <scope>NUCLEOTIDE SEQUENCE [LARGE SCALE GENOMIC DNA]</scope>
    <source>
        <strain evidence="1">Type strain: 18P13</strain>
    </source>
</reference>
<name>D4LC00_RUMC1</name>
<dbReference type="STRING" id="213810.RUM_09760"/>
<dbReference type="GeneID" id="83155735"/>
<dbReference type="BioCyc" id="RCHA213810:RUM_RS04690-MONOMER"/>
<sequence length="138" mass="15546">MDVMIDMTSVQIVNEDRTVTELVTEGVYRMEGDTVHISYEDSEATGFEGSVTEVEVQGERLASIRRSGTATSNLVIETNKKHYCHYAMPFGEMVIGVYTHAIRNRLTPEGGELFLRYTIDMNGSYLSDNEIRLSVRKA</sequence>
<dbReference type="InterPro" id="IPR012674">
    <property type="entry name" value="Calycin"/>
</dbReference>
<evidence type="ECO:0008006" key="3">
    <source>
        <dbReference type="Google" id="ProtNLM"/>
    </source>
</evidence>
<dbReference type="HOGENOM" id="CLU_120388_0_2_9"/>
<dbReference type="InterPro" id="IPR015231">
    <property type="entry name" value="DUF1934"/>
</dbReference>
<reference evidence="1" key="2">
    <citation type="submission" date="2010-03" db="EMBL/GenBank/DDBJ databases">
        <authorList>
            <person name="Pajon A."/>
        </authorList>
    </citation>
    <scope>NUCLEOTIDE SEQUENCE</scope>
    <source>
        <strain evidence="1">Type strain: 18P13</strain>
    </source>
</reference>
<protein>
    <recommendedName>
        <fullName evidence="3">DUF1934 domain-containing protein</fullName>
    </recommendedName>
</protein>
<proteinExistence type="predicted"/>
<dbReference type="OrthoDB" id="1680906at2"/>
<evidence type="ECO:0000313" key="2">
    <source>
        <dbReference type="Proteomes" id="UP000007054"/>
    </source>
</evidence>
<gene>
    <name evidence="1" type="ordered locus">RUM_09760</name>
</gene>
<organism evidence="1 2">
    <name type="scientific">Ruminococcus champanellensis (strain DSM 18848 / JCM 17042 / KCTC 15320 / 18P13)</name>
    <dbReference type="NCBI Taxonomy" id="213810"/>
    <lineage>
        <taxon>Bacteria</taxon>
        <taxon>Bacillati</taxon>
        <taxon>Bacillota</taxon>
        <taxon>Clostridia</taxon>
        <taxon>Eubacteriales</taxon>
        <taxon>Oscillospiraceae</taxon>
        <taxon>Ruminococcus</taxon>
    </lineage>
</organism>
<dbReference type="KEGG" id="rch:RUM_09760"/>
<dbReference type="AlphaFoldDB" id="D4LC00"/>
<dbReference type="PATRIC" id="fig|213810.4.peg.878"/>
<keyword evidence="2" id="KW-1185">Reference proteome</keyword>
<dbReference type="SUPFAM" id="SSF50814">
    <property type="entry name" value="Lipocalins"/>
    <property type="match status" value="1"/>
</dbReference>
<dbReference type="Proteomes" id="UP000007054">
    <property type="component" value="Chromosome"/>
</dbReference>
<evidence type="ECO:0000313" key="1">
    <source>
        <dbReference type="EMBL" id="CBL17145.1"/>
    </source>
</evidence>